<keyword evidence="1" id="KW-0472">Membrane</keyword>
<organism evidence="3 4">
    <name type="scientific">Segatella copri</name>
    <dbReference type="NCBI Taxonomy" id="165179"/>
    <lineage>
        <taxon>Bacteria</taxon>
        <taxon>Pseudomonadati</taxon>
        <taxon>Bacteroidota</taxon>
        <taxon>Bacteroidia</taxon>
        <taxon>Bacteroidales</taxon>
        <taxon>Prevotellaceae</taxon>
        <taxon>Segatella</taxon>
    </lineage>
</organism>
<keyword evidence="1" id="KW-0812">Transmembrane</keyword>
<keyword evidence="1" id="KW-1133">Transmembrane helix</keyword>
<evidence type="ECO:0000313" key="4">
    <source>
        <dbReference type="Proteomes" id="UP000450161"/>
    </source>
</evidence>
<dbReference type="InterPro" id="IPR023346">
    <property type="entry name" value="Lysozyme-like_dom_sf"/>
</dbReference>
<feature type="transmembrane region" description="Helical" evidence="1">
    <location>
        <begin position="21"/>
        <end position="39"/>
    </location>
</feature>
<proteinExistence type="predicted"/>
<gene>
    <name evidence="3" type="ORF">FYJ72_12180</name>
</gene>
<dbReference type="InterPro" id="IPR018537">
    <property type="entry name" value="Peptidoglycan-bd_3"/>
</dbReference>
<comment type="caution">
    <text evidence="3">The sequence shown here is derived from an EMBL/GenBank/DDBJ whole genome shotgun (WGS) entry which is preliminary data.</text>
</comment>
<dbReference type="Proteomes" id="UP000450161">
    <property type="component" value="Unassembled WGS sequence"/>
</dbReference>
<name>A0A6I2U330_9BACT</name>
<dbReference type="Pfam" id="PF09374">
    <property type="entry name" value="PG_binding_3"/>
    <property type="match status" value="1"/>
</dbReference>
<feature type="domain" description="Peptidoglycan binding" evidence="2">
    <location>
        <begin position="55"/>
        <end position="110"/>
    </location>
</feature>
<evidence type="ECO:0000259" key="2">
    <source>
        <dbReference type="Pfam" id="PF09374"/>
    </source>
</evidence>
<dbReference type="SUPFAM" id="SSF53955">
    <property type="entry name" value="Lysozyme-like"/>
    <property type="match status" value="1"/>
</dbReference>
<evidence type="ECO:0000313" key="3">
    <source>
        <dbReference type="EMBL" id="MST78400.1"/>
    </source>
</evidence>
<sequence length="117" mass="13776">MYAPEIEKINYLCKLKSRTEILVPLAAIQAVPIAVIAWYRLHRYAWYRYSAIVRLTVDGIVGNKTLGKINSVDGEWLFKRIWEMRLNFYNSIVKNHPSQKVFLQGWLNRLHSIVYHG</sequence>
<evidence type="ECO:0000256" key="1">
    <source>
        <dbReference type="SAM" id="Phobius"/>
    </source>
</evidence>
<dbReference type="AlphaFoldDB" id="A0A6I2U330"/>
<dbReference type="EMBL" id="VUNF01000028">
    <property type="protein sequence ID" value="MST78400.1"/>
    <property type="molecule type" value="Genomic_DNA"/>
</dbReference>
<dbReference type="Gene3D" id="1.20.141.10">
    <property type="entry name" value="Chitosanase, subunit A, domain 1"/>
    <property type="match status" value="1"/>
</dbReference>
<protein>
    <recommendedName>
        <fullName evidence="2">Peptidoglycan binding domain-containing protein</fullName>
    </recommendedName>
</protein>
<reference evidence="3 4" key="1">
    <citation type="submission" date="2019-08" db="EMBL/GenBank/DDBJ databases">
        <title>In-depth cultivation of the pig gut microbiome towards novel bacterial diversity and tailored functional studies.</title>
        <authorList>
            <person name="Wylensek D."/>
            <person name="Hitch T.C.A."/>
            <person name="Clavel T."/>
        </authorList>
    </citation>
    <scope>NUCLEOTIDE SEQUENCE [LARGE SCALE GENOMIC DNA]</scope>
    <source>
        <strain evidence="3 4">LKV-178-WT-2C</strain>
    </source>
</reference>
<accession>A0A6I2U330</accession>